<sequence length="414" mass="45440">MPTTASKTRTFDVEQVRRDFPALHQDVYDDTPLVYLDNAATSQKPQVVIDRLSTYYEQENSNVHRGVHRLSQNATDAYEDAREAIRDYINAPTDEQVIFTRGTTESINLVANTFGKRLKAGDEVVITEMEHHANIVPWQMLRNDIGIELRVVPISDEGVLNLDALRNALTEKTKLVSVVHISNALGTINPVKEIVDLAHERDIPVLVDGAQSVPHGPVDVQDIGADFFCFSGHKMCGPTGIGVLYGRHDMLTSLPPYHGGGDMIDEVSFEKTTYADLPHKLEAGTPNIADAIGLASAARYISDLDTDGMTRHEHDLLDYATEQVSMIPGLSIVGTAPEKASVVSMAFDDLHPYDVGTILDRLGVAVRTGHHCTQPLMKRLGLPGTLRASFAFYNTRDDVDALAEALDTAATMLR</sequence>
<dbReference type="Pfam" id="PF00266">
    <property type="entry name" value="Aminotran_5"/>
    <property type="match status" value="1"/>
</dbReference>
<comment type="cofactor">
    <cofactor evidence="1">
        <name>pyridoxal 5'-phosphate</name>
        <dbReference type="ChEBI" id="CHEBI:597326"/>
    </cofactor>
</comment>
<dbReference type="OrthoDB" id="9804366at2"/>
<dbReference type="GO" id="GO:0030170">
    <property type="term" value="F:pyridoxal phosphate binding"/>
    <property type="evidence" value="ECO:0007669"/>
    <property type="project" value="InterPro"/>
</dbReference>
<dbReference type="InterPro" id="IPR000192">
    <property type="entry name" value="Aminotrans_V_dom"/>
</dbReference>
<dbReference type="SUPFAM" id="SSF53383">
    <property type="entry name" value="PLP-dependent transferases"/>
    <property type="match status" value="1"/>
</dbReference>
<dbReference type="Proteomes" id="UP000220102">
    <property type="component" value="Unassembled WGS sequence"/>
</dbReference>
<name>A0A2A8CZF5_9BACT</name>
<evidence type="ECO:0000256" key="4">
    <source>
        <dbReference type="ARBA" id="ARBA00012239"/>
    </source>
</evidence>
<dbReference type="Gene3D" id="3.40.640.10">
    <property type="entry name" value="Type I PLP-dependent aspartate aminotransferase-like (Major domain)"/>
    <property type="match status" value="1"/>
</dbReference>
<dbReference type="PANTHER" id="PTHR43586:SF8">
    <property type="entry name" value="CYSTEINE DESULFURASE 1, CHLOROPLASTIC"/>
    <property type="match status" value="1"/>
</dbReference>
<dbReference type="InterPro" id="IPR016454">
    <property type="entry name" value="Cysteine_dSase"/>
</dbReference>
<feature type="domain" description="Aminotransferase class V" evidence="9">
    <location>
        <begin position="34"/>
        <end position="402"/>
    </location>
</feature>
<dbReference type="NCBIfam" id="TIGR01979">
    <property type="entry name" value="sufS"/>
    <property type="match status" value="1"/>
</dbReference>
<gene>
    <name evidence="10" type="ORF">CRI94_07845</name>
</gene>
<keyword evidence="6" id="KW-0808">Transferase</keyword>
<proteinExistence type="inferred from homology"/>
<dbReference type="CDD" id="cd06453">
    <property type="entry name" value="SufS_like"/>
    <property type="match status" value="1"/>
</dbReference>
<evidence type="ECO:0000313" key="10">
    <source>
        <dbReference type="EMBL" id="PEN13957.1"/>
    </source>
</evidence>
<dbReference type="PANTHER" id="PTHR43586">
    <property type="entry name" value="CYSTEINE DESULFURASE"/>
    <property type="match status" value="1"/>
</dbReference>
<keyword evidence="11" id="KW-1185">Reference proteome</keyword>
<dbReference type="InterPro" id="IPR010970">
    <property type="entry name" value="Cys_dSase_SufS"/>
</dbReference>
<comment type="catalytic activity">
    <reaction evidence="8">
        <text>(sulfur carrier)-H + L-cysteine = (sulfur carrier)-SH + L-alanine</text>
        <dbReference type="Rhea" id="RHEA:43892"/>
        <dbReference type="Rhea" id="RHEA-COMP:14737"/>
        <dbReference type="Rhea" id="RHEA-COMP:14739"/>
        <dbReference type="ChEBI" id="CHEBI:29917"/>
        <dbReference type="ChEBI" id="CHEBI:35235"/>
        <dbReference type="ChEBI" id="CHEBI:57972"/>
        <dbReference type="ChEBI" id="CHEBI:64428"/>
        <dbReference type="EC" id="2.8.1.7"/>
    </reaction>
</comment>
<comment type="similarity">
    <text evidence="3">Belongs to the class-V pyridoxal-phosphate-dependent aminotransferase family. Csd subfamily.</text>
</comment>
<dbReference type="PIRSF" id="PIRSF005572">
    <property type="entry name" value="NifS"/>
    <property type="match status" value="1"/>
</dbReference>
<protein>
    <recommendedName>
        <fullName evidence="5">Probable cysteine desulfurase</fullName>
        <ecNumber evidence="4">2.8.1.7</ecNumber>
    </recommendedName>
</protein>
<dbReference type="RefSeq" id="WP_098075119.1">
    <property type="nucleotide sequence ID" value="NZ_PDEQ01000003.1"/>
</dbReference>
<dbReference type="EC" id="2.8.1.7" evidence="4"/>
<dbReference type="GO" id="GO:0031071">
    <property type="term" value="F:cysteine desulfurase activity"/>
    <property type="evidence" value="ECO:0007669"/>
    <property type="project" value="UniProtKB-EC"/>
</dbReference>
<evidence type="ECO:0000256" key="6">
    <source>
        <dbReference type="ARBA" id="ARBA00022679"/>
    </source>
</evidence>
<comment type="function">
    <text evidence="2">Catalyzes the removal of elemental sulfur and selenium atoms from L-cysteine, L-cystine, L-selenocysteine, and L-selenocystine to produce L-alanine.</text>
</comment>
<evidence type="ECO:0000256" key="7">
    <source>
        <dbReference type="ARBA" id="ARBA00022898"/>
    </source>
</evidence>
<reference evidence="10 11" key="1">
    <citation type="submission" date="2017-10" db="EMBL/GenBank/DDBJ databases">
        <title>Draft genome of Longibacter Salinarum.</title>
        <authorList>
            <person name="Goh K.M."/>
            <person name="Shamsir M.S."/>
            <person name="Lim S.W."/>
        </authorList>
    </citation>
    <scope>NUCLEOTIDE SEQUENCE [LARGE SCALE GENOMIC DNA]</scope>
    <source>
        <strain evidence="10 11">KCTC 52045</strain>
    </source>
</reference>
<evidence type="ECO:0000256" key="1">
    <source>
        <dbReference type="ARBA" id="ARBA00001933"/>
    </source>
</evidence>
<evidence type="ECO:0000256" key="5">
    <source>
        <dbReference type="ARBA" id="ARBA00021850"/>
    </source>
</evidence>
<dbReference type="InterPro" id="IPR015421">
    <property type="entry name" value="PyrdxlP-dep_Trfase_major"/>
</dbReference>
<organism evidence="10 11">
    <name type="scientific">Longibacter salinarum</name>
    <dbReference type="NCBI Taxonomy" id="1850348"/>
    <lineage>
        <taxon>Bacteria</taxon>
        <taxon>Pseudomonadati</taxon>
        <taxon>Rhodothermota</taxon>
        <taxon>Rhodothermia</taxon>
        <taxon>Rhodothermales</taxon>
        <taxon>Salisaetaceae</taxon>
        <taxon>Longibacter</taxon>
    </lineage>
</organism>
<dbReference type="Gene3D" id="3.90.1150.10">
    <property type="entry name" value="Aspartate Aminotransferase, domain 1"/>
    <property type="match status" value="1"/>
</dbReference>
<evidence type="ECO:0000256" key="8">
    <source>
        <dbReference type="ARBA" id="ARBA00050776"/>
    </source>
</evidence>
<accession>A0A2A8CZF5</accession>
<evidence type="ECO:0000256" key="2">
    <source>
        <dbReference type="ARBA" id="ARBA00002824"/>
    </source>
</evidence>
<evidence type="ECO:0000259" key="9">
    <source>
        <dbReference type="Pfam" id="PF00266"/>
    </source>
</evidence>
<dbReference type="GO" id="GO:0006534">
    <property type="term" value="P:cysteine metabolic process"/>
    <property type="evidence" value="ECO:0007669"/>
    <property type="project" value="InterPro"/>
</dbReference>
<dbReference type="AlphaFoldDB" id="A0A2A8CZF5"/>
<evidence type="ECO:0000313" key="11">
    <source>
        <dbReference type="Proteomes" id="UP000220102"/>
    </source>
</evidence>
<evidence type="ECO:0000256" key="3">
    <source>
        <dbReference type="ARBA" id="ARBA00010447"/>
    </source>
</evidence>
<dbReference type="EMBL" id="PDEQ01000003">
    <property type="protein sequence ID" value="PEN13957.1"/>
    <property type="molecule type" value="Genomic_DNA"/>
</dbReference>
<comment type="caution">
    <text evidence="10">The sequence shown here is derived from an EMBL/GenBank/DDBJ whole genome shotgun (WGS) entry which is preliminary data.</text>
</comment>
<dbReference type="InterPro" id="IPR015422">
    <property type="entry name" value="PyrdxlP-dep_Trfase_small"/>
</dbReference>
<keyword evidence="7" id="KW-0663">Pyridoxal phosphate</keyword>
<dbReference type="InterPro" id="IPR015424">
    <property type="entry name" value="PyrdxlP-dep_Trfase"/>
</dbReference>